<comment type="caution">
    <text evidence="8">The sequence shown here is derived from an EMBL/GenBank/DDBJ whole genome shotgun (WGS) entry which is preliminary data.</text>
</comment>
<dbReference type="InterPro" id="IPR040079">
    <property type="entry name" value="Glutathione_S-Trfase"/>
</dbReference>
<dbReference type="Pfam" id="PF02798">
    <property type="entry name" value="GST_N"/>
    <property type="match status" value="1"/>
</dbReference>
<dbReference type="SUPFAM" id="SSF47616">
    <property type="entry name" value="GST C-terminal domain-like"/>
    <property type="match status" value="1"/>
</dbReference>
<evidence type="ECO:0000256" key="5">
    <source>
        <dbReference type="SAM" id="Coils"/>
    </source>
</evidence>
<dbReference type="Gene3D" id="1.20.1050.10">
    <property type="match status" value="1"/>
</dbReference>
<sequence>MGLWASPYSLRIKVALKIKGVDYEYVEEDMIRNKSQQIVNYNPVHKKVPVLIHTGKPIVESVVILEYIDETWKGNPLLPQDSYDRAQARFWAKFIDDQLTPTIRTALMRKGEIAKRATAEAEELLKLLENEIKSGNKLFHGEGVGFMDMVGIVIAYWVPAIQQAAGKQLLMRGSYPCICSWACRLLACSVVRENLPPHDKLVSFYGDRIAAVLTKTPKL</sequence>
<dbReference type="InterPro" id="IPR045073">
    <property type="entry name" value="Omega/Tau-like"/>
</dbReference>
<dbReference type="GO" id="GO:0005737">
    <property type="term" value="C:cytoplasm"/>
    <property type="evidence" value="ECO:0007669"/>
    <property type="project" value="TreeGrafter"/>
</dbReference>
<dbReference type="InterPro" id="IPR004045">
    <property type="entry name" value="Glutathione_S-Trfase_N"/>
</dbReference>
<dbReference type="PANTHER" id="PTHR11260">
    <property type="entry name" value="GLUTATHIONE S-TRANSFERASE, GST, SUPERFAMILY, GST DOMAIN CONTAINING"/>
    <property type="match status" value="1"/>
</dbReference>
<dbReference type="PANTHER" id="PTHR11260:SF676">
    <property type="entry name" value="GLUTATHIONE S-TRANSFERASE U8"/>
    <property type="match status" value="1"/>
</dbReference>
<keyword evidence="9" id="KW-1185">Reference proteome</keyword>
<dbReference type="Gene3D" id="3.40.30.10">
    <property type="entry name" value="Glutaredoxin"/>
    <property type="match status" value="1"/>
</dbReference>
<organism evidence="8 9">
    <name type="scientific">Carnegiea gigantea</name>
    <dbReference type="NCBI Taxonomy" id="171969"/>
    <lineage>
        <taxon>Eukaryota</taxon>
        <taxon>Viridiplantae</taxon>
        <taxon>Streptophyta</taxon>
        <taxon>Embryophyta</taxon>
        <taxon>Tracheophyta</taxon>
        <taxon>Spermatophyta</taxon>
        <taxon>Magnoliopsida</taxon>
        <taxon>eudicotyledons</taxon>
        <taxon>Gunneridae</taxon>
        <taxon>Pentapetalae</taxon>
        <taxon>Caryophyllales</taxon>
        <taxon>Cactineae</taxon>
        <taxon>Cactaceae</taxon>
        <taxon>Cactoideae</taxon>
        <taxon>Echinocereeae</taxon>
        <taxon>Carnegiea</taxon>
    </lineage>
</organism>
<dbReference type="SFLD" id="SFLDG00358">
    <property type="entry name" value="Main_(cytGST)"/>
    <property type="match status" value="1"/>
</dbReference>
<dbReference type="AlphaFoldDB" id="A0A9Q1KSH5"/>
<evidence type="ECO:0000256" key="4">
    <source>
        <dbReference type="RuleBase" id="RU003494"/>
    </source>
</evidence>
<dbReference type="EC" id="2.5.1.18" evidence="1"/>
<evidence type="ECO:0000259" key="6">
    <source>
        <dbReference type="PROSITE" id="PS50404"/>
    </source>
</evidence>
<feature type="domain" description="GST N-terminal" evidence="6">
    <location>
        <begin position="1"/>
        <end position="76"/>
    </location>
</feature>
<dbReference type="SFLD" id="SFLDS00019">
    <property type="entry name" value="Glutathione_Transferase_(cytos"/>
    <property type="match status" value="1"/>
</dbReference>
<dbReference type="PROSITE" id="PS50405">
    <property type="entry name" value="GST_CTER"/>
    <property type="match status" value="1"/>
</dbReference>
<dbReference type="CDD" id="cd03185">
    <property type="entry name" value="GST_C_Tau"/>
    <property type="match status" value="1"/>
</dbReference>
<dbReference type="InterPro" id="IPR036249">
    <property type="entry name" value="Thioredoxin-like_sf"/>
</dbReference>
<comment type="similarity">
    <text evidence="4">Belongs to the GST superfamily.</text>
</comment>
<dbReference type="EMBL" id="JAKOGI010000031">
    <property type="protein sequence ID" value="KAJ8448255.1"/>
    <property type="molecule type" value="Genomic_DNA"/>
</dbReference>
<keyword evidence="5" id="KW-0175">Coiled coil</keyword>
<feature type="coiled-coil region" evidence="5">
    <location>
        <begin position="111"/>
        <end position="138"/>
    </location>
</feature>
<dbReference type="GO" id="GO:0004364">
    <property type="term" value="F:glutathione transferase activity"/>
    <property type="evidence" value="ECO:0007669"/>
    <property type="project" value="UniProtKB-EC"/>
</dbReference>
<dbReference type="PROSITE" id="PS50404">
    <property type="entry name" value="GST_NTER"/>
    <property type="match status" value="1"/>
</dbReference>
<comment type="catalytic activity">
    <reaction evidence="3">
        <text>RX + glutathione = an S-substituted glutathione + a halide anion + H(+)</text>
        <dbReference type="Rhea" id="RHEA:16437"/>
        <dbReference type="ChEBI" id="CHEBI:15378"/>
        <dbReference type="ChEBI" id="CHEBI:16042"/>
        <dbReference type="ChEBI" id="CHEBI:17792"/>
        <dbReference type="ChEBI" id="CHEBI:57925"/>
        <dbReference type="ChEBI" id="CHEBI:90779"/>
        <dbReference type="EC" id="2.5.1.18"/>
    </reaction>
</comment>
<evidence type="ECO:0000256" key="2">
    <source>
        <dbReference type="ARBA" id="ARBA00022679"/>
    </source>
</evidence>
<dbReference type="InterPro" id="IPR045074">
    <property type="entry name" value="GST_C_Tau"/>
</dbReference>
<protein>
    <recommendedName>
        <fullName evidence="1">glutathione transferase</fullName>
        <ecNumber evidence="1">2.5.1.18</ecNumber>
    </recommendedName>
</protein>
<dbReference type="SFLD" id="SFLDG01152">
    <property type="entry name" value="Main.3:_Omega-_and_Tau-like"/>
    <property type="match status" value="1"/>
</dbReference>
<reference evidence="8" key="1">
    <citation type="submission" date="2022-04" db="EMBL/GenBank/DDBJ databases">
        <title>Carnegiea gigantea Genome sequencing and assembly v2.</title>
        <authorList>
            <person name="Copetti D."/>
            <person name="Sanderson M.J."/>
            <person name="Burquez A."/>
            <person name="Wojciechowski M.F."/>
        </authorList>
    </citation>
    <scope>NUCLEOTIDE SEQUENCE</scope>
    <source>
        <strain evidence="8">SGP5-SGP5p</strain>
        <tissue evidence="8">Aerial part</tissue>
    </source>
</reference>
<dbReference type="Proteomes" id="UP001153076">
    <property type="component" value="Unassembled WGS sequence"/>
</dbReference>
<keyword evidence="2" id="KW-0808">Transferase</keyword>
<name>A0A9Q1KSH5_9CARY</name>
<dbReference type="GO" id="GO:0006749">
    <property type="term" value="P:glutathione metabolic process"/>
    <property type="evidence" value="ECO:0007669"/>
    <property type="project" value="InterPro"/>
</dbReference>
<dbReference type="InterPro" id="IPR004046">
    <property type="entry name" value="GST_C"/>
</dbReference>
<evidence type="ECO:0000313" key="9">
    <source>
        <dbReference type="Proteomes" id="UP001153076"/>
    </source>
</evidence>
<dbReference type="Pfam" id="PF00043">
    <property type="entry name" value="GST_C"/>
    <property type="match status" value="1"/>
</dbReference>
<evidence type="ECO:0000256" key="3">
    <source>
        <dbReference type="ARBA" id="ARBA00047960"/>
    </source>
</evidence>
<dbReference type="InterPro" id="IPR036282">
    <property type="entry name" value="Glutathione-S-Trfase_C_sf"/>
</dbReference>
<dbReference type="SUPFAM" id="SSF52833">
    <property type="entry name" value="Thioredoxin-like"/>
    <property type="match status" value="1"/>
</dbReference>
<proteinExistence type="inferred from homology"/>
<evidence type="ECO:0000259" key="7">
    <source>
        <dbReference type="PROSITE" id="PS50405"/>
    </source>
</evidence>
<feature type="domain" description="GST C-terminal" evidence="7">
    <location>
        <begin position="81"/>
        <end position="213"/>
    </location>
</feature>
<accession>A0A9Q1KSH5</accession>
<dbReference type="InterPro" id="IPR010987">
    <property type="entry name" value="Glutathione-S-Trfase_C-like"/>
</dbReference>
<evidence type="ECO:0000313" key="8">
    <source>
        <dbReference type="EMBL" id="KAJ8448255.1"/>
    </source>
</evidence>
<evidence type="ECO:0000256" key="1">
    <source>
        <dbReference type="ARBA" id="ARBA00012452"/>
    </source>
</evidence>
<dbReference type="OrthoDB" id="4951845at2759"/>
<dbReference type="FunFam" id="3.40.30.10:FF:000014">
    <property type="entry name" value="Tau class glutathione S-transferase"/>
    <property type="match status" value="1"/>
</dbReference>
<gene>
    <name evidence="8" type="ORF">Cgig2_025179</name>
</gene>
<dbReference type="CDD" id="cd03058">
    <property type="entry name" value="GST_N_Tau"/>
    <property type="match status" value="1"/>
</dbReference>